<keyword evidence="5" id="KW-0969">Cilium</keyword>
<dbReference type="STRING" id="1867956.BJF95_11870"/>
<evidence type="ECO:0000256" key="1">
    <source>
        <dbReference type="ARBA" id="ARBA00010577"/>
    </source>
</evidence>
<dbReference type="OrthoDB" id="9785233at2"/>
<organism evidence="5 6">
    <name type="scientific">Rhizobium oryziradicis</name>
    <dbReference type="NCBI Taxonomy" id="1867956"/>
    <lineage>
        <taxon>Bacteria</taxon>
        <taxon>Pseudomonadati</taxon>
        <taxon>Pseudomonadota</taxon>
        <taxon>Alphaproteobacteria</taxon>
        <taxon>Hyphomicrobiales</taxon>
        <taxon>Rhizobiaceae</taxon>
        <taxon>Rhizobium/Agrobacterium group</taxon>
        <taxon>Rhizobium</taxon>
    </lineage>
</organism>
<reference evidence="5 6" key="1">
    <citation type="submission" date="2016-09" db="EMBL/GenBank/DDBJ databases">
        <title>Rhizobium oryziradicis sp. nov., isolated from the root of rice.</title>
        <authorList>
            <person name="Zhao J."/>
            <person name="Zhang X."/>
        </authorList>
    </citation>
    <scope>NUCLEOTIDE SEQUENCE [LARGE SCALE GENOMIC DNA]</scope>
    <source>
        <strain evidence="5 6">N19</strain>
    </source>
</reference>
<evidence type="ECO:0000256" key="2">
    <source>
        <dbReference type="ARBA" id="ARBA00016013"/>
    </source>
</evidence>
<evidence type="ECO:0000256" key="3">
    <source>
        <dbReference type="ARBA" id="ARBA00022795"/>
    </source>
</evidence>
<dbReference type="NCBIfam" id="NF004670">
    <property type="entry name" value="PRK06009.1"/>
    <property type="match status" value="1"/>
</dbReference>
<protein>
    <recommendedName>
        <fullName evidence="2">Basal-body rod modification protein FlgD</fullName>
    </recommendedName>
</protein>
<dbReference type="EMBL" id="MKIM01000024">
    <property type="protein sequence ID" value="OLP45802.1"/>
    <property type="molecule type" value="Genomic_DNA"/>
</dbReference>
<dbReference type="Pfam" id="PF03963">
    <property type="entry name" value="FlgD"/>
    <property type="match status" value="1"/>
</dbReference>
<dbReference type="RefSeq" id="WP_075638806.1">
    <property type="nucleotide sequence ID" value="NZ_MKIM01000024.1"/>
</dbReference>
<comment type="caution">
    <text evidence="5">The sequence shown here is derived from an EMBL/GenBank/DDBJ whole genome shotgun (WGS) entry which is preliminary data.</text>
</comment>
<keyword evidence="5" id="KW-0966">Cell projection</keyword>
<comment type="similarity">
    <text evidence="1">Belongs to the FlgD family.</text>
</comment>
<accession>A0A1Q8ZUR4</accession>
<keyword evidence="6" id="KW-1185">Reference proteome</keyword>
<dbReference type="AlphaFoldDB" id="A0A1Q8ZUR4"/>
<keyword evidence="3" id="KW-1005">Bacterial flagellum biogenesis</keyword>
<evidence type="ECO:0000256" key="4">
    <source>
        <dbReference type="ARBA" id="ARBA00024746"/>
    </source>
</evidence>
<gene>
    <name evidence="5" type="ORF">BJF95_11870</name>
</gene>
<proteinExistence type="inferred from homology"/>
<dbReference type="GO" id="GO:0044781">
    <property type="term" value="P:bacterial-type flagellum organization"/>
    <property type="evidence" value="ECO:0007669"/>
    <property type="project" value="UniProtKB-KW"/>
</dbReference>
<name>A0A1Q8ZUR4_9HYPH</name>
<evidence type="ECO:0000313" key="5">
    <source>
        <dbReference type="EMBL" id="OLP45802.1"/>
    </source>
</evidence>
<comment type="function">
    <text evidence="4">Required for flagellar hook formation. May act as a scaffolding protein.</text>
</comment>
<dbReference type="InterPro" id="IPR005648">
    <property type="entry name" value="FlgD"/>
</dbReference>
<keyword evidence="5" id="KW-0282">Flagellum</keyword>
<evidence type="ECO:0000313" key="6">
    <source>
        <dbReference type="Proteomes" id="UP000186894"/>
    </source>
</evidence>
<dbReference type="Proteomes" id="UP000186894">
    <property type="component" value="Unassembled WGS sequence"/>
</dbReference>
<sequence>MAVASTDAISSATSSAASFTNPWANASANSDAASATMNYNSFLKLLVAQMQNQDPTKPMDATSQIQQLATFSQVEQSIKTNTLLRSMLQADALTKAGDMIGKTVTSSDSATTGVVSDAKVSDGAITLTTATGGSIDLQTGVKISKGS</sequence>